<organism evidence="2 3">
    <name type="scientific">Setaria viridis</name>
    <name type="common">Green bristlegrass</name>
    <name type="synonym">Setaria italica subsp. viridis</name>
    <dbReference type="NCBI Taxonomy" id="4556"/>
    <lineage>
        <taxon>Eukaryota</taxon>
        <taxon>Viridiplantae</taxon>
        <taxon>Streptophyta</taxon>
        <taxon>Embryophyta</taxon>
        <taxon>Tracheophyta</taxon>
        <taxon>Spermatophyta</taxon>
        <taxon>Magnoliopsida</taxon>
        <taxon>Liliopsida</taxon>
        <taxon>Poales</taxon>
        <taxon>Poaceae</taxon>
        <taxon>PACMAD clade</taxon>
        <taxon>Panicoideae</taxon>
        <taxon>Panicodae</taxon>
        <taxon>Paniceae</taxon>
        <taxon>Cenchrinae</taxon>
        <taxon>Setaria</taxon>
    </lineage>
</organism>
<accession>A0A4U6UX30</accession>
<gene>
    <name evidence="2" type="ORF">SEVIR_4G062000v2</name>
</gene>
<dbReference type="Gramene" id="TKW20085">
    <property type="protein sequence ID" value="TKW20085"/>
    <property type="gene ID" value="SEVIR_4G062000v2"/>
</dbReference>
<reference evidence="2" key="1">
    <citation type="submission" date="2019-03" db="EMBL/GenBank/DDBJ databases">
        <title>WGS assembly of Setaria viridis.</title>
        <authorList>
            <person name="Huang P."/>
            <person name="Jenkins J."/>
            <person name="Grimwood J."/>
            <person name="Barry K."/>
            <person name="Healey A."/>
            <person name="Mamidi S."/>
            <person name="Sreedasyam A."/>
            <person name="Shu S."/>
            <person name="Feldman M."/>
            <person name="Wu J."/>
            <person name="Yu Y."/>
            <person name="Chen C."/>
            <person name="Johnson J."/>
            <person name="Rokhsar D."/>
            <person name="Baxter I."/>
            <person name="Schmutz J."/>
            <person name="Brutnell T."/>
            <person name="Kellogg E."/>
        </authorList>
    </citation>
    <scope>NUCLEOTIDE SEQUENCE [LARGE SCALE GENOMIC DNA]</scope>
</reference>
<dbReference type="OMA" id="PSEMMSW"/>
<sequence length="203" mass="22635">MTRHGAPPGHGLIVQRDYSAWRRRTVMSEASDEGDGTGDVVMRNRRYGPWRNFDHPSEMMSWVVEAIPPREGPPELPDVIAPPALPGGPMRGGRLRSVPAPPVFRRRIRYVRANDQEELNALVWSTLWFNGRSVSRLREVLANELGEEDSQNITLCVRAGSRGRLTPLIIDLPDDEQIMEIVVFTTGSKGESLSVLSVACQPV</sequence>
<dbReference type="AlphaFoldDB" id="A0A4U6UX30"/>
<proteinExistence type="predicted"/>
<dbReference type="PANTHER" id="PTHR31205">
    <property type="entry name" value="ACTIN CROSS-LINKING PROTEIN (DUF569)"/>
    <property type="match status" value="1"/>
</dbReference>
<dbReference type="EMBL" id="CM016555">
    <property type="protein sequence ID" value="TKW20085.1"/>
    <property type="molecule type" value="Genomic_DNA"/>
</dbReference>
<evidence type="ECO:0000313" key="2">
    <source>
        <dbReference type="EMBL" id="TKW20085.1"/>
    </source>
</evidence>
<dbReference type="InterPro" id="IPR054726">
    <property type="entry name" value="Ubiq_DUF569-assoc"/>
</dbReference>
<protein>
    <recommendedName>
        <fullName evidence="1">DUF569 domain-containing protein</fullName>
    </recommendedName>
</protein>
<evidence type="ECO:0000259" key="1">
    <source>
        <dbReference type="Pfam" id="PF22932"/>
    </source>
</evidence>
<dbReference type="PANTHER" id="PTHR31205:SF29">
    <property type="entry name" value="DUF569 DOMAIN-CONTAINING PROTEIN"/>
    <property type="match status" value="1"/>
</dbReference>
<name>A0A4U6UX30_SETVI</name>
<dbReference type="Proteomes" id="UP000298652">
    <property type="component" value="Chromosome 4"/>
</dbReference>
<evidence type="ECO:0000313" key="3">
    <source>
        <dbReference type="Proteomes" id="UP000298652"/>
    </source>
</evidence>
<dbReference type="Pfam" id="PF22932">
    <property type="entry name" value="Ubiq_DUF_assoc"/>
    <property type="match status" value="1"/>
</dbReference>
<feature type="domain" description="DUF569" evidence="1">
    <location>
        <begin position="105"/>
        <end position="184"/>
    </location>
</feature>
<keyword evidence="3" id="KW-1185">Reference proteome</keyword>